<proteinExistence type="predicted"/>
<dbReference type="InterPro" id="IPR008628">
    <property type="entry name" value="GPP34-like"/>
</dbReference>
<keyword evidence="4" id="KW-0472">Membrane</keyword>
<dbReference type="Pfam" id="PF05719">
    <property type="entry name" value="GPP34"/>
    <property type="match status" value="1"/>
</dbReference>
<evidence type="ECO:0000256" key="1">
    <source>
        <dbReference type="ARBA" id="ARBA00004255"/>
    </source>
</evidence>
<dbReference type="InterPro" id="IPR038261">
    <property type="entry name" value="GPP34-like_sf"/>
</dbReference>
<name>A0ABU0QD29_STRAH</name>
<gene>
    <name evidence="5" type="ORF">QFZ56_006666</name>
</gene>
<evidence type="ECO:0000256" key="4">
    <source>
        <dbReference type="ARBA" id="ARBA00023136"/>
    </source>
</evidence>
<protein>
    <recommendedName>
        <fullName evidence="7">GPP34 family phosphoprotein</fullName>
    </recommendedName>
</protein>
<keyword evidence="3" id="KW-0446">Lipid-binding</keyword>
<evidence type="ECO:0000256" key="2">
    <source>
        <dbReference type="ARBA" id="ARBA00023034"/>
    </source>
</evidence>
<dbReference type="Gene3D" id="1.10.3630.10">
    <property type="entry name" value="yeast vps74-n-term truncation variant domain like"/>
    <property type="match status" value="1"/>
</dbReference>
<comment type="subcellular location">
    <subcellularLocation>
        <location evidence="1">Golgi apparatus membrane</location>
        <topology evidence="1">Peripheral membrane protein</topology>
        <orientation evidence="1">Cytoplasmic side</orientation>
    </subcellularLocation>
</comment>
<reference evidence="5 6" key="1">
    <citation type="submission" date="2023-07" db="EMBL/GenBank/DDBJ databases">
        <title>Comparative genomics of wheat-associated soil bacteria to identify genetic determinants of phenazine resistance.</title>
        <authorList>
            <person name="Mouncey N."/>
        </authorList>
    </citation>
    <scope>NUCLEOTIDE SEQUENCE [LARGE SCALE GENOMIC DNA]</scope>
    <source>
        <strain evidence="5 6">W4I19-2</strain>
    </source>
</reference>
<evidence type="ECO:0000313" key="5">
    <source>
        <dbReference type="EMBL" id="MDQ0687703.1"/>
    </source>
</evidence>
<accession>A0ABU0QD29</accession>
<dbReference type="Proteomes" id="UP001243364">
    <property type="component" value="Unassembled WGS sequence"/>
</dbReference>
<evidence type="ECO:0008006" key="7">
    <source>
        <dbReference type="Google" id="ProtNLM"/>
    </source>
</evidence>
<organism evidence="5 6">
    <name type="scientific">Streptomyces achromogenes</name>
    <dbReference type="NCBI Taxonomy" id="67255"/>
    <lineage>
        <taxon>Bacteria</taxon>
        <taxon>Bacillati</taxon>
        <taxon>Actinomycetota</taxon>
        <taxon>Actinomycetes</taxon>
        <taxon>Kitasatosporales</taxon>
        <taxon>Streptomycetaceae</taxon>
        <taxon>Streptomyces</taxon>
    </lineage>
</organism>
<dbReference type="EMBL" id="JAUSYA010000001">
    <property type="protein sequence ID" value="MDQ0687703.1"/>
    <property type="molecule type" value="Genomic_DNA"/>
</dbReference>
<sequence length="197" mass="20386">MTTAQDLMIVAIDMAAARPVGQGDLSLALAGAEVLDLVGAGVLALDGGLLVPGPPSAPSDPLLQEAASALLREPPYESVEDWLWRRGRGLAAAYTARLEADGVLGRPRRLIGARTAPVDSPARSGATARWTSREPVLAGLAAAVGLREEPAGGLPDALGETVVTVVATVADAVTELEAVRQRRSIEKAAFDNVWRAP</sequence>
<evidence type="ECO:0000256" key="3">
    <source>
        <dbReference type="ARBA" id="ARBA00023121"/>
    </source>
</evidence>
<keyword evidence="6" id="KW-1185">Reference proteome</keyword>
<dbReference type="RefSeq" id="WP_307047791.1">
    <property type="nucleotide sequence ID" value="NZ_JAUSYA010000001.1"/>
</dbReference>
<keyword evidence="2" id="KW-0333">Golgi apparatus</keyword>
<comment type="caution">
    <text evidence="5">The sequence shown here is derived from an EMBL/GenBank/DDBJ whole genome shotgun (WGS) entry which is preliminary data.</text>
</comment>
<evidence type="ECO:0000313" key="6">
    <source>
        <dbReference type="Proteomes" id="UP001243364"/>
    </source>
</evidence>